<gene>
    <name evidence="1" type="ORF">Q5H94_13915</name>
</gene>
<accession>A0ABT9A3W6</accession>
<dbReference type="Proteomes" id="UP001176468">
    <property type="component" value="Unassembled WGS sequence"/>
</dbReference>
<reference evidence="1" key="1">
    <citation type="submission" date="2023-07" db="EMBL/GenBank/DDBJ databases">
        <authorList>
            <person name="Kim M.K."/>
        </authorList>
    </citation>
    <scope>NUCLEOTIDE SEQUENCE</scope>
    <source>
        <strain evidence="1">CA1-15</strain>
    </source>
</reference>
<name>A0ABT9A3W6_9SPHN</name>
<evidence type="ECO:0000313" key="1">
    <source>
        <dbReference type="EMBL" id="MDO7843427.1"/>
    </source>
</evidence>
<sequence length="130" mass="14137">MTNVPMNISTEHEMTDAEFVTAPAPKVPTEGDSAGVFEAHARWVREQQRAYAPDTKSFSGSYLVWRRAGARLRKGTPGGGGNPKFRHSSFEAAETEAKRLLGLFPESSFVILQEVARVKLQVTGEAGDAS</sequence>
<organism evidence="1 2">
    <name type="scientific">Sphingomonas immobilis</name>
    <dbReference type="NCBI Taxonomy" id="3063997"/>
    <lineage>
        <taxon>Bacteria</taxon>
        <taxon>Pseudomonadati</taxon>
        <taxon>Pseudomonadota</taxon>
        <taxon>Alphaproteobacteria</taxon>
        <taxon>Sphingomonadales</taxon>
        <taxon>Sphingomonadaceae</taxon>
        <taxon>Sphingomonas</taxon>
    </lineage>
</organism>
<comment type="caution">
    <text evidence="1">The sequence shown here is derived from an EMBL/GenBank/DDBJ whole genome shotgun (WGS) entry which is preliminary data.</text>
</comment>
<dbReference type="EMBL" id="JAUQSZ010000009">
    <property type="protein sequence ID" value="MDO7843427.1"/>
    <property type="molecule type" value="Genomic_DNA"/>
</dbReference>
<protein>
    <submittedName>
        <fullName evidence="1">Uncharacterized protein</fullName>
    </submittedName>
</protein>
<evidence type="ECO:0000313" key="2">
    <source>
        <dbReference type="Proteomes" id="UP001176468"/>
    </source>
</evidence>
<proteinExistence type="predicted"/>
<dbReference type="RefSeq" id="WP_304561879.1">
    <property type="nucleotide sequence ID" value="NZ_JAUQSZ010000009.1"/>
</dbReference>
<keyword evidence="2" id="KW-1185">Reference proteome</keyword>